<keyword evidence="2" id="KW-1185">Reference proteome</keyword>
<name>A0AAV9ZTJ2_9AGAR</name>
<proteinExistence type="predicted"/>
<gene>
    <name evidence="1" type="ORF">R3P38DRAFT_2803443</name>
</gene>
<sequence length="293" mass="31565">MSKWYSCHRVALGFETQNQIPDFEGEGVEGGGVVLIDGQNNGVDVVGNGIVSDGELAELRNLSSVPTPRHGSLATRLIAVGCTRLCLPSASCRRGQANGEGVIIKLLRAEANCAARPFWLWRLVGSGSAEILAPPSFRLLWSVTRSATPTSTTIALIAATTHGISVSSNSLKILTLFGDARLETFRSLTAFYALSLDTQNTSPDNRLPARVVIHAKLACVFAVAMQHQILEDRELLLRVIEERAVLEILEDNFLSVWTGVDVPPPWAGQGCWGDESDAAWGGEWTMGGVVEKL</sequence>
<organism evidence="1 2">
    <name type="scientific">Favolaschia claudopus</name>
    <dbReference type="NCBI Taxonomy" id="2862362"/>
    <lineage>
        <taxon>Eukaryota</taxon>
        <taxon>Fungi</taxon>
        <taxon>Dikarya</taxon>
        <taxon>Basidiomycota</taxon>
        <taxon>Agaricomycotina</taxon>
        <taxon>Agaricomycetes</taxon>
        <taxon>Agaricomycetidae</taxon>
        <taxon>Agaricales</taxon>
        <taxon>Marasmiineae</taxon>
        <taxon>Mycenaceae</taxon>
        <taxon>Favolaschia</taxon>
    </lineage>
</organism>
<evidence type="ECO:0000313" key="2">
    <source>
        <dbReference type="Proteomes" id="UP001362999"/>
    </source>
</evidence>
<accession>A0AAV9ZTJ2</accession>
<protein>
    <submittedName>
        <fullName evidence="1">Uncharacterized protein</fullName>
    </submittedName>
</protein>
<dbReference type="AlphaFoldDB" id="A0AAV9ZTJ2"/>
<reference evidence="1 2" key="1">
    <citation type="journal article" date="2024" name="J Genomics">
        <title>Draft genome sequencing and assembly of Favolaschia claudopus CIRM-BRFM 2984 isolated from oak limbs.</title>
        <authorList>
            <person name="Navarro D."/>
            <person name="Drula E."/>
            <person name="Chaduli D."/>
            <person name="Cazenave R."/>
            <person name="Ahrendt S."/>
            <person name="Wang J."/>
            <person name="Lipzen A."/>
            <person name="Daum C."/>
            <person name="Barry K."/>
            <person name="Grigoriev I.V."/>
            <person name="Favel A."/>
            <person name="Rosso M.N."/>
            <person name="Martin F."/>
        </authorList>
    </citation>
    <scope>NUCLEOTIDE SEQUENCE [LARGE SCALE GENOMIC DNA]</scope>
    <source>
        <strain evidence="1 2">CIRM-BRFM 2984</strain>
    </source>
</reference>
<evidence type="ECO:0000313" key="1">
    <source>
        <dbReference type="EMBL" id="KAK6991730.1"/>
    </source>
</evidence>
<dbReference type="Proteomes" id="UP001362999">
    <property type="component" value="Unassembled WGS sequence"/>
</dbReference>
<dbReference type="EMBL" id="JAWWNJ010000115">
    <property type="protein sequence ID" value="KAK6991730.1"/>
    <property type="molecule type" value="Genomic_DNA"/>
</dbReference>
<comment type="caution">
    <text evidence="1">The sequence shown here is derived from an EMBL/GenBank/DDBJ whole genome shotgun (WGS) entry which is preliminary data.</text>
</comment>